<proteinExistence type="predicted"/>
<comment type="caution">
    <text evidence="1">The sequence shown here is derived from an EMBL/GenBank/DDBJ whole genome shotgun (WGS) entry which is preliminary data.</text>
</comment>
<protein>
    <submittedName>
        <fullName evidence="1">Histone-lysine N-methyltransferase</fullName>
    </submittedName>
</protein>
<gene>
    <name evidence="1" type="ORF">OWV82_023989</name>
</gene>
<sequence length="141" mass="15160">MRGIGGPLLTIGDLLSDVGEENVTAADNSNLSSSSSIQNSDNTSHSLDLTKLFQENYNELNEAFAGSDHSWTALTLKLCTALETANKLVQSTNTNVTILSEKVLELEKVVKREESAIVAAKAINVSLNQKKGLTVDSQHMI</sequence>
<organism evidence="1 2">
    <name type="scientific">Melia azedarach</name>
    <name type="common">Chinaberry tree</name>
    <dbReference type="NCBI Taxonomy" id="155640"/>
    <lineage>
        <taxon>Eukaryota</taxon>
        <taxon>Viridiplantae</taxon>
        <taxon>Streptophyta</taxon>
        <taxon>Embryophyta</taxon>
        <taxon>Tracheophyta</taxon>
        <taxon>Spermatophyta</taxon>
        <taxon>Magnoliopsida</taxon>
        <taxon>eudicotyledons</taxon>
        <taxon>Gunneridae</taxon>
        <taxon>Pentapetalae</taxon>
        <taxon>rosids</taxon>
        <taxon>malvids</taxon>
        <taxon>Sapindales</taxon>
        <taxon>Meliaceae</taxon>
        <taxon>Melia</taxon>
    </lineage>
</organism>
<keyword evidence="2" id="KW-1185">Reference proteome</keyword>
<dbReference type="EMBL" id="CM051407">
    <property type="protein sequence ID" value="KAJ4700641.1"/>
    <property type="molecule type" value="Genomic_DNA"/>
</dbReference>
<reference evidence="1 2" key="1">
    <citation type="journal article" date="2023" name="Science">
        <title>Complex scaffold remodeling in plant triterpene biosynthesis.</title>
        <authorList>
            <person name="De La Pena R."/>
            <person name="Hodgson H."/>
            <person name="Liu J.C."/>
            <person name="Stephenson M.J."/>
            <person name="Martin A.C."/>
            <person name="Owen C."/>
            <person name="Harkess A."/>
            <person name="Leebens-Mack J."/>
            <person name="Jimenez L.E."/>
            <person name="Osbourn A."/>
            <person name="Sattely E.S."/>
        </authorList>
    </citation>
    <scope>NUCLEOTIDE SEQUENCE [LARGE SCALE GENOMIC DNA]</scope>
    <source>
        <strain evidence="2">cv. JPN11</strain>
        <tissue evidence="1">Leaf</tissue>
    </source>
</reference>
<evidence type="ECO:0000313" key="1">
    <source>
        <dbReference type="EMBL" id="KAJ4700641.1"/>
    </source>
</evidence>
<dbReference type="Proteomes" id="UP001164539">
    <property type="component" value="Chromosome 14"/>
</dbReference>
<name>A0ACC1WND2_MELAZ</name>
<accession>A0ACC1WND2</accession>
<evidence type="ECO:0000313" key="2">
    <source>
        <dbReference type="Proteomes" id="UP001164539"/>
    </source>
</evidence>